<evidence type="ECO:0000256" key="2">
    <source>
        <dbReference type="ARBA" id="ARBA00023125"/>
    </source>
</evidence>
<dbReference type="SUPFAM" id="SSF46785">
    <property type="entry name" value="Winged helix' DNA-binding domain"/>
    <property type="match status" value="1"/>
</dbReference>
<dbReference type="InterPro" id="IPR036388">
    <property type="entry name" value="WH-like_DNA-bd_sf"/>
</dbReference>
<keyword evidence="1" id="KW-0805">Transcription regulation</keyword>
<gene>
    <name evidence="5" type="ORF">AB0I59_22850</name>
</gene>
<evidence type="ECO:0000259" key="4">
    <source>
        <dbReference type="Pfam" id="PF01638"/>
    </source>
</evidence>
<dbReference type="InterPro" id="IPR002577">
    <property type="entry name" value="HTH_HxlR"/>
</dbReference>
<reference evidence="5 6" key="1">
    <citation type="submission" date="2024-06" db="EMBL/GenBank/DDBJ databases">
        <title>The Natural Products Discovery Center: Release of the First 8490 Sequenced Strains for Exploring Actinobacteria Biosynthetic Diversity.</title>
        <authorList>
            <person name="Kalkreuter E."/>
            <person name="Kautsar S.A."/>
            <person name="Yang D."/>
            <person name="Bader C.D."/>
            <person name="Teijaro C.N."/>
            <person name="Fluegel L."/>
            <person name="Davis C.M."/>
            <person name="Simpson J.R."/>
            <person name="Lauterbach L."/>
            <person name="Steele A.D."/>
            <person name="Gui C."/>
            <person name="Meng S."/>
            <person name="Li G."/>
            <person name="Viehrig K."/>
            <person name="Ye F."/>
            <person name="Su P."/>
            <person name="Kiefer A.F."/>
            <person name="Nichols A."/>
            <person name="Cepeda A.J."/>
            <person name="Yan W."/>
            <person name="Fan B."/>
            <person name="Jiang Y."/>
            <person name="Adhikari A."/>
            <person name="Zheng C.-J."/>
            <person name="Schuster L."/>
            <person name="Cowan T.M."/>
            <person name="Smanski M.J."/>
            <person name="Chevrette M.G."/>
            <person name="De Carvalho L.P.S."/>
            <person name="Shen B."/>
        </authorList>
    </citation>
    <scope>NUCLEOTIDE SEQUENCE [LARGE SCALE GENOMIC DNA]</scope>
    <source>
        <strain evidence="5 6">NPDC050100</strain>
    </source>
</reference>
<organism evidence="5 6">
    <name type="scientific">Microtetraspora glauca</name>
    <dbReference type="NCBI Taxonomy" id="1996"/>
    <lineage>
        <taxon>Bacteria</taxon>
        <taxon>Bacillati</taxon>
        <taxon>Actinomycetota</taxon>
        <taxon>Actinomycetes</taxon>
        <taxon>Streptosporangiales</taxon>
        <taxon>Streptosporangiaceae</taxon>
        <taxon>Microtetraspora</taxon>
    </lineage>
</organism>
<dbReference type="RefSeq" id="WP_358135833.1">
    <property type="nucleotide sequence ID" value="NZ_JBFALK010000012.1"/>
</dbReference>
<dbReference type="InterPro" id="IPR036390">
    <property type="entry name" value="WH_DNA-bd_sf"/>
</dbReference>
<accession>A0ABV3GIK8</accession>
<dbReference type="Pfam" id="PF01638">
    <property type="entry name" value="HxlR"/>
    <property type="match status" value="1"/>
</dbReference>
<comment type="caution">
    <text evidence="5">The sequence shown here is derived from an EMBL/GenBank/DDBJ whole genome shotgun (WGS) entry which is preliminary data.</text>
</comment>
<keyword evidence="2" id="KW-0238">DNA-binding</keyword>
<proteinExistence type="predicted"/>
<keyword evidence="6" id="KW-1185">Reference proteome</keyword>
<evidence type="ECO:0000313" key="6">
    <source>
        <dbReference type="Proteomes" id="UP001551675"/>
    </source>
</evidence>
<evidence type="ECO:0000256" key="3">
    <source>
        <dbReference type="ARBA" id="ARBA00023163"/>
    </source>
</evidence>
<sequence length="210" mass="22632">MLRLEAEGHAGYPPARSGCPINAAVGAFGDSWSLLVLRDVMFGNRRYFRQLLAGSEEGIASNILADRLKRLVNAGLLTREDAGPGRRAAYSLTEAAWPRHTPPRSDALCGLPGFPRNPLISAYGPDGAAAYHHGGFFSEHLGPALDRLSLTALSTARLSAARLRCGAICLSRQGGRTRRRRPHLFRRWRTAPLTADVAAAAGLLDILAEL</sequence>
<evidence type="ECO:0000256" key="1">
    <source>
        <dbReference type="ARBA" id="ARBA00023015"/>
    </source>
</evidence>
<evidence type="ECO:0000313" key="5">
    <source>
        <dbReference type="EMBL" id="MEV0971470.1"/>
    </source>
</evidence>
<dbReference type="Gene3D" id="1.10.10.10">
    <property type="entry name" value="Winged helix-like DNA-binding domain superfamily/Winged helix DNA-binding domain"/>
    <property type="match status" value="1"/>
</dbReference>
<keyword evidence="3" id="KW-0804">Transcription</keyword>
<protein>
    <submittedName>
        <fullName evidence="5">Helix-turn-helix domain-containing protein</fullName>
    </submittedName>
</protein>
<dbReference type="Proteomes" id="UP001551675">
    <property type="component" value="Unassembled WGS sequence"/>
</dbReference>
<name>A0ABV3GIK8_MICGL</name>
<dbReference type="PANTHER" id="PTHR33204:SF18">
    <property type="entry name" value="TRANSCRIPTIONAL REGULATORY PROTEIN"/>
    <property type="match status" value="1"/>
</dbReference>
<dbReference type="PANTHER" id="PTHR33204">
    <property type="entry name" value="TRANSCRIPTIONAL REGULATOR, MARR FAMILY"/>
    <property type="match status" value="1"/>
</dbReference>
<dbReference type="EMBL" id="JBFALK010000012">
    <property type="protein sequence ID" value="MEV0971470.1"/>
    <property type="molecule type" value="Genomic_DNA"/>
</dbReference>
<feature type="domain" description="HTH hxlR-type" evidence="4">
    <location>
        <begin position="29"/>
        <end position="95"/>
    </location>
</feature>